<dbReference type="AlphaFoldDB" id="A0A0F9JFB3"/>
<evidence type="ECO:0000313" key="1">
    <source>
        <dbReference type="EMBL" id="KKM68278.1"/>
    </source>
</evidence>
<reference evidence="1" key="1">
    <citation type="journal article" date="2015" name="Nature">
        <title>Complex archaea that bridge the gap between prokaryotes and eukaryotes.</title>
        <authorList>
            <person name="Spang A."/>
            <person name="Saw J.H."/>
            <person name="Jorgensen S.L."/>
            <person name="Zaremba-Niedzwiedzka K."/>
            <person name="Martijn J."/>
            <person name="Lind A.E."/>
            <person name="van Eijk R."/>
            <person name="Schleper C."/>
            <person name="Guy L."/>
            <person name="Ettema T.J."/>
        </authorList>
    </citation>
    <scope>NUCLEOTIDE SEQUENCE</scope>
</reference>
<comment type="caution">
    <text evidence="1">The sequence shown here is derived from an EMBL/GenBank/DDBJ whole genome shotgun (WGS) entry which is preliminary data.</text>
</comment>
<name>A0A0F9JFB3_9ZZZZ</name>
<proteinExistence type="predicted"/>
<sequence length="68" mass="8034">MSKGTLSKIVEKEPKKAVGPKIHLSKYFNEESEISDFFQPMLRMVFGSVMHTRKEWKSLIEKELSRKY</sequence>
<dbReference type="EMBL" id="LAZR01010197">
    <property type="protein sequence ID" value="KKM68278.1"/>
    <property type="molecule type" value="Genomic_DNA"/>
</dbReference>
<protein>
    <submittedName>
        <fullName evidence="1">Uncharacterized protein</fullName>
    </submittedName>
</protein>
<accession>A0A0F9JFB3</accession>
<gene>
    <name evidence="1" type="ORF">LCGC14_1462430</name>
</gene>
<organism evidence="1">
    <name type="scientific">marine sediment metagenome</name>
    <dbReference type="NCBI Taxonomy" id="412755"/>
    <lineage>
        <taxon>unclassified sequences</taxon>
        <taxon>metagenomes</taxon>
        <taxon>ecological metagenomes</taxon>
    </lineage>
</organism>